<feature type="domain" description="Zn(2)-C6 fungal-type" evidence="7">
    <location>
        <begin position="14"/>
        <end position="44"/>
    </location>
</feature>
<protein>
    <submittedName>
        <fullName evidence="8">Transcription factor himD</fullName>
    </submittedName>
</protein>
<dbReference type="InterPro" id="IPR001138">
    <property type="entry name" value="Zn2Cys6_DnaBD"/>
</dbReference>
<dbReference type="KEGG" id="ffu:CLAFUR5_00974"/>
<dbReference type="PANTHER" id="PTHR31845">
    <property type="entry name" value="FINGER DOMAIN PROTEIN, PUTATIVE-RELATED"/>
    <property type="match status" value="1"/>
</dbReference>
<accession>A0A9Q8L7R3</accession>
<comment type="subcellular location">
    <subcellularLocation>
        <location evidence="1">Nucleus</location>
    </subcellularLocation>
</comment>
<dbReference type="Gene3D" id="4.10.240.10">
    <property type="entry name" value="Zn(2)-C6 fungal-type DNA-binding domain"/>
    <property type="match status" value="1"/>
</dbReference>
<dbReference type="RefSeq" id="XP_047756104.1">
    <property type="nucleotide sequence ID" value="XM_047900122.1"/>
</dbReference>
<feature type="compositionally biased region" description="Polar residues" evidence="6">
    <location>
        <begin position="79"/>
        <end position="89"/>
    </location>
</feature>
<keyword evidence="4" id="KW-0804">Transcription</keyword>
<dbReference type="SUPFAM" id="SSF57701">
    <property type="entry name" value="Zn2/Cys6 DNA-binding domain"/>
    <property type="match status" value="1"/>
</dbReference>
<proteinExistence type="predicted"/>
<dbReference type="CDD" id="cd12148">
    <property type="entry name" value="fungal_TF_MHR"/>
    <property type="match status" value="1"/>
</dbReference>
<dbReference type="GO" id="GO:0005634">
    <property type="term" value="C:nucleus"/>
    <property type="evidence" value="ECO:0007669"/>
    <property type="project" value="UniProtKB-SubCell"/>
</dbReference>
<dbReference type="OrthoDB" id="5226580at2759"/>
<keyword evidence="5" id="KW-0539">Nucleus</keyword>
<name>A0A9Q8L7R3_PASFU</name>
<sequence>MDSADAYARNTVRSCTTCSKAKAKCVRRPGEDICERCARLKKECLSKDPVIRRRKPTKTTRAAQLEKLESKIEHLVNTLSSGQPPSTYHQPDIGRPSPPVSQQASSIGDNGGCSFTRSNHVLRSLCEEGCTSPSTDVHPSSATTPAAAVDRANTQVRLSEAEVLLDRYRRLMATGMPFVIIPEEATASSLQSSSPVLLRSICTVALLHDLPRQQALVKDLIRDIAERIMINSEKSIDLLQGVLVIVAWYHSHVFWSLQVTNLLHLAIAMITDLGIDRSPSATVDFKAKYVKAVHGPPLATRMPSLAERRILQGVFYLTSMLSSSFKKIDAMPYTNYMEECLEHLEQAREYDSDVFLVQMVRVQRVIETIHTTDTPNAPSRIYIKAFQADIERLRRADPCKEDHIFLALQYLTAEILMWELSLNDLQDNKTHTLSNHLRDLYNCVASIKRFLDVYFMIPSSAYLLLPFSVFGQFAHAFIVLTKLASLEVDGWDLKALNDQLSFSSVIDECAVRFEEASHATPDGLAINNDSFTKWAQRVKFMKQVYEQKFTSEPANIAIVQEDDKARSWQTPTNAGQPTPPEDPVLSADFFNYLDDNFWQSFAGFTGDFELQIPDMNAA</sequence>
<evidence type="ECO:0000256" key="1">
    <source>
        <dbReference type="ARBA" id="ARBA00004123"/>
    </source>
</evidence>
<keyword evidence="3" id="KW-0238">DNA-binding</keyword>
<dbReference type="PROSITE" id="PS00463">
    <property type="entry name" value="ZN2_CY6_FUNGAL_1"/>
    <property type="match status" value="1"/>
</dbReference>
<dbReference type="InterPro" id="IPR036864">
    <property type="entry name" value="Zn2-C6_fun-type_DNA-bd_sf"/>
</dbReference>
<gene>
    <name evidence="8" type="ORF">CLAFUR5_00974</name>
</gene>
<evidence type="ECO:0000256" key="2">
    <source>
        <dbReference type="ARBA" id="ARBA00023015"/>
    </source>
</evidence>
<evidence type="ECO:0000256" key="5">
    <source>
        <dbReference type="ARBA" id="ARBA00023242"/>
    </source>
</evidence>
<evidence type="ECO:0000313" key="9">
    <source>
        <dbReference type="Proteomes" id="UP000756132"/>
    </source>
</evidence>
<dbReference type="GO" id="GO:0000976">
    <property type="term" value="F:transcription cis-regulatory region binding"/>
    <property type="evidence" value="ECO:0007669"/>
    <property type="project" value="TreeGrafter"/>
</dbReference>
<dbReference type="EMBL" id="CP090163">
    <property type="protein sequence ID" value="UJO11738.1"/>
    <property type="molecule type" value="Genomic_DNA"/>
</dbReference>
<organism evidence="8 9">
    <name type="scientific">Passalora fulva</name>
    <name type="common">Tomato leaf mold</name>
    <name type="synonym">Cladosporium fulvum</name>
    <dbReference type="NCBI Taxonomy" id="5499"/>
    <lineage>
        <taxon>Eukaryota</taxon>
        <taxon>Fungi</taxon>
        <taxon>Dikarya</taxon>
        <taxon>Ascomycota</taxon>
        <taxon>Pezizomycotina</taxon>
        <taxon>Dothideomycetes</taxon>
        <taxon>Dothideomycetidae</taxon>
        <taxon>Mycosphaerellales</taxon>
        <taxon>Mycosphaerellaceae</taxon>
        <taxon>Fulvia</taxon>
    </lineage>
</organism>
<dbReference type="GO" id="GO:0000981">
    <property type="term" value="F:DNA-binding transcription factor activity, RNA polymerase II-specific"/>
    <property type="evidence" value="ECO:0007669"/>
    <property type="project" value="InterPro"/>
</dbReference>
<dbReference type="InterPro" id="IPR051089">
    <property type="entry name" value="prtT"/>
</dbReference>
<evidence type="ECO:0000313" key="8">
    <source>
        <dbReference type="EMBL" id="UJO11738.1"/>
    </source>
</evidence>
<keyword evidence="9" id="KW-1185">Reference proteome</keyword>
<dbReference type="AlphaFoldDB" id="A0A9Q8L7R3"/>
<evidence type="ECO:0000256" key="3">
    <source>
        <dbReference type="ARBA" id="ARBA00023125"/>
    </source>
</evidence>
<keyword evidence="2" id="KW-0805">Transcription regulation</keyword>
<dbReference type="GeneID" id="71980852"/>
<evidence type="ECO:0000259" key="7">
    <source>
        <dbReference type="PROSITE" id="PS00463"/>
    </source>
</evidence>
<reference evidence="8" key="2">
    <citation type="journal article" date="2022" name="Microb. Genom.">
        <title>A chromosome-scale genome assembly of the tomato pathogen Cladosporium fulvum reveals a compartmentalized genome architecture and the presence of a dispensable chromosome.</title>
        <authorList>
            <person name="Zaccaron A.Z."/>
            <person name="Chen L.H."/>
            <person name="Samaras A."/>
            <person name="Stergiopoulos I."/>
        </authorList>
    </citation>
    <scope>NUCLEOTIDE SEQUENCE</scope>
    <source>
        <strain evidence="8">Race5_Kim</strain>
    </source>
</reference>
<evidence type="ECO:0000256" key="6">
    <source>
        <dbReference type="SAM" id="MobiDB-lite"/>
    </source>
</evidence>
<feature type="region of interest" description="Disordered" evidence="6">
    <location>
        <begin position="79"/>
        <end position="108"/>
    </location>
</feature>
<dbReference type="CDD" id="cd00067">
    <property type="entry name" value="GAL4"/>
    <property type="match status" value="1"/>
</dbReference>
<dbReference type="GO" id="GO:0008270">
    <property type="term" value="F:zinc ion binding"/>
    <property type="evidence" value="ECO:0007669"/>
    <property type="project" value="InterPro"/>
</dbReference>
<dbReference type="Proteomes" id="UP000756132">
    <property type="component" value="Chromosome 1"/>
</dbReference>
<evidence type="ECO:0000256" key="4">
    <source>
        <dbReference type="ARBA" id="ARBA00023163"/>
    </source>
</evidence>
<dbReference type="PANTHER" id="PTHR31845:SF10">
    <property type="entry name" value="ZN(II)2CYS6 TRANSCRIPTION FACTOR (EUROFUNG)"/>
    <property type="match status" value="1"/>
</dbReference>
<reference evidence="8" key="1">
    <citation type="submission" date="2021-12" db="EMBL/GenBank/DDBJ databases">
        <authorList>
            <person name="Zaccaron A."/>
            <person name="Stergiopoulos I."/>
        </authorList>
    </citation>
    <scope>NUCLEOTIDE SEQUENCE</scope>
    <source>
        <strain evidence="8">Race5_Kim</strain>
    </source>
</reference>